<dbReference type="GO" id="GO:0000155">
    <property type="term" value="F:phosphorelay sensor kinase activity"/>
    <property type="evidence" value="ECO:0007669"/>
    <property type="project" value="InterPro"/>
</dbReference>
<dbReference type="PRINTS" id="PR00344">
    <property type="entry name" value="BCTRLSENSOR"/>
</dbReference>
<evidence type="ECO:0000256" key="20">
    <source>
        <dbReference type="ARBA" id="ARBA00023136"/>
    </source>
</evidence>
<evidence type="ECO:0000313" key="26">
    <source>
        <dbReference type="EMBL" id="SFB60795.1"/>
    </source>
</evidence>
<evidence type="ECO:0000256" key="11">
    <source>
        <dbReference type="ARBA" id="ARBA00022692"/>
    </source>
</evidence>
<dbReference type="Pfam" id="PF13426">
    <property type="entry name" value="PAS_9"/>
    <property type="match status" value="1"/>
</dbReference>
<keyword evidence="11 23" id="KW-0812">Transmembrane</keyword>
<dbReference type="GO" id="GO:0046983">
    <property type="term" value="F:protein dimerization activity"/>
    <property type="evidence" value="ECO:0007669"/>
    <property type="project" value="InterPro"/>
</dbReference>
<keyword evidence="13" id="KW-0547">Nucleotide-binding</keyword>
<evidence type="ECO:0000256" key="6">
    <source>
        <dbReference type="ARBA" id="ARBA00017322"/>
    </source>
</evidence>
<evidence type="ECO:0000256" key="18">
    <source>
        <dbReference type="ARBA" id="ARBA00023012"/>
    </source>
</evidence>
<comment type="catalytic activity">
    <reaction evidence="1">
        <text>ATP + protein L-histidine = ADP + protein N-phospho-L-histidine.</text>
        <dbReference type="EC" id="2.7.13.3"/>
    </reaction>
</comment>
<keyword evidence="14 26" id="KW-0418">Kinase</keyword>
<dbReference type="InterPro" id="IPR036890">
    <property type="entry name" value="HATPase_C_sf"/>
</dbReference>
<dbReference type="RefSeq" id="WP_092901883.1">
    <property type="nucleotide sequence ID" value="NZ_FOKK01000030.1"/>
</dbReference>
<evidence type="ECO:0000256" key="14">
    <source>
        <dbReference type="ARBA" id="ARBA00022777"/>
    </source>
</evidence>
<keyword evidence="16 23" id="KW-1133">Transmembrane helix</keyword>
<dbReference type="GO" id="GO:0046872">
    <property type="term" value="F:metal ion binding"/>
    <property type="evidence" value="ECO:0007669"/>
    <property type="project" value="UniProtKB-KW"/>
</dbReference>
<feature type="transmembrane region" description="Helical" evidence="23">
    <location>
        <begin position="193"/>
        <end position="214"/>
    </location>
</feature>
<dbReference type="PANTHER" id="PTHR24421:SF10">
    <property type="entry name" value="NITRATE_NITRITE SENSOR PROTEIN NARQ"/>
    <property type="match status" value="1"/>
</dbReference>
<dbReference type="GO" id="GO:0051539">
    <property type="term" value="F:4 iron, 4 sulfur cluster binding"/>
    <property type="evidence" value="ECO:0007669"/>
    <property type="project" value="UniProtKB-KW"/>
</dbReference>
<dbReference type="Gene3D" id="3.30.565.10">
    <property type="entry name" value="Histidine kinase-like ATPase, C-terminal domain"/>
    <property type="match status" value="1"/>
</dbReference>
<organism evidence="26 27">
    <name type="scientific">Algoriphagus aquimarinus</name>
    <dbReference type="NCBI Taxonomy" id="237018"/>
    <lineage>
        <taxon>Bacteria</taxon>
        <taxon>Pseudomonadati</taxon>
        <taxon>Bacteroidota</taxon>
        <taxon>Cytophagia</taxon>
        <taxon>Cytophagales</taxon>
        <taxon>Cyclobacteriaceae</taxon>
        <taxon>Algoriphagus</taxon>
    </lineage>
</organism>
<dbReference type="EMBL" id="FOKK01000030">
    <property type="protein sequence ID" value="SFB60795.1"/>
    <property type="molecule type" value="Genomic_DNA"/>
</dbReference>
<dbReference type="AlphaFoldDB" id="A0A1I1CDL3"/>
<feature type="domain" description="Histidine kinase" evidence="24">
    <location>
        <begin position="406"/>
        <end position="603"/>
    </location>
</feature>
<dbReference type="SUPFAM" id="SSF55874">
    <property type="entry name" value="ATPase domain of HSP90 chaperone/DNA topoisomerase II/histidine kinase"/>
    <property type="match status" value="1"/>
</dbReference>
<dbReference type="Pfam" id="PF07730">
    <property type="entry name" value="HisKA_3"/>
    <property type="match status" value="1"/>
</dbReference>
<keyword evidence="17" id="KW-0408">Iron</keyword>
<keyword evidence="7" id="KW-0004">4Fe-4S</keyword>
<dbReference type="GO" id="GO:0016020">
    <property type="term" value="C:membrane"/>
    <property type="evidence" value="ECO:0007669"/>
    <property type="project" value="UniProtKB-SubCell"/>
</dbReference>
<evidence type="ECO:0000256" key="12">
    <source>
        <dbReference type="ARBA" id="ARBA00022723"/>
    </source>
</evidence>
<reference evidence="26 27" key="1">
    <citation type="submission" date="2016-10" db="EMBL/GenBank/DDBJ databases">
        <authorList>
            <person name="de Groot N.N."/>
        </authorList>
    </citation>
    <scope>NUCLEOTIDE SEQUENCE [LARGE SCALE GENOMIC DNA]</scope>
    <source>
        <strain evidence="26 27">DSM 23399</strain>
    </source>
</reference>
<keyword evidence="15" id="KW-0067">ATP-binding</keyword>
<dbReference type="GO" id="GO:0005524">
    <property type="term" value="F:ATP binding"/>
    <property type="evidence" value="ECO:0007669"/>
    <property type="project" value="UniProtKB-KW"/>
</dbReference>
<feature type="transmembrane region" description="Helical" evidence="23">
    <location>
        <begin position="20"/>
        <end position="38"/>
    </location>
</feature>
<evidence type="ECO:0000256" key="3">
    <source>
        <dbReference type="ARBA" id="ARBA00004141"/>
    </source>
</evidence>
<dbReference type="InterPro" id="IPR050482">
    <property type="entry name" value="Sensor_HK_TwoCompSys"/>
</dbReference>
<keyword evidence="10" id="KW-0808">Transferase</keyword>
<dbReference type="EC" id="2.7.13.3" evidence="5"/>
<feature type="domain" description="PAC" evidence="25">
    <location>
        <begin position="325"/>
        <end position="376"/>
    </location>
</feature>
<gene>
    <name evidence="26" type="ORF">SAMN04489723_13022</name>
</gene>
<dbReference type="CDD" id="cd16917">
    <property type="entry name" value="HATPase_UhpB-NarQ-NarX-like"/>
    <property type="match status" value="1"/>
</dbReference>
<evidence type="ECO:0000256" key="10">
    <source>
        <dbReference type="ARBA" id="ARBA00022679"/>
    </source>
</evidence>
<dbReference type="Pfam" id="PF13675">
    <property type="entry name" value="PilJ"/>
    <property type="match status" value="1"/>
</dbReference>
<accession>A0A1I1CDL3</accession>
<dbReference type="InterPro" id="IPR011712">
    <property type="entry name" value="Sig_transdc_His_kin_sub3_dim/P"/>
</dbReference>
<keyword evidence="12" id="KW-0479">Metal-binding</keyword>
<evidence type="ECO:0000256" key="8">
    <source>
        <dbReference type="ARBA" id="ARBA00022490"/>
    </source>
</evidence>
<sequence length="603" mass="68392">MTGTPRSLDQDTFNRLRRLYIIALGAIAISLIASQILIRKYLNDQENDSRLVNVAGRQRMLSQKLNKEVLLLSQSQSSEDSKVQIDTIQSTLNRWEKAHQLLQLGDESQDFSVDNSSEITGMFEGINPDFKQVIDATQNFIFLKSSTSEDSSTMGEQLKIIETNATGFLIKMDEIVNQYDHEAKEKVSSLKQLELLITIFTLLVLVGEFLIIFWPSAKAMKASIHELMDAEEKAIRMAKNADILSQSKEKSVRELQALSKAMDQILLFARITPEGYITHIGERFSRLYKAQKFNINAKISDLLSPLENEQLTIDRIIAENKKSGWEGEFKTTSQTGEEIWLDVSMIPFNSAEDKSELILICMDITKRKEYMHQVEQLTKESFEEKMHQQKVISRQIIENQENEQNRIAKDIHDGIGQMLTGLKYLLESVDSSDPEKAEVKIIKLKELTSNIIKGVRTATFNLTPPELKDYGIVPALTELTQELSKLTGKEIVLFNKSEFSQRLDSLVEINLYRITQEAINNAIKYAESSHIIVTVSHSQNILSIIVDDNGKGFDKSKLKAKPDEEGGMGLTFMKERVKYINGRLFINSTPNEGTKVTLNIPLT</sequence>
<dbReference type="Proteomes" id="UP000198790">
    <property type="component" value="Unassembled WGS sequence"/>
</dbReference>
<protein>
    <recommendedName>
        <fullName evidence="6">Oxygen sensor histidine kinase NreB</fullName>
        <ecNumber evidence="5">2.7.13.3</ecNumber>
    </recommendedName>
    <alternativeName>
        <fullName evidence="22">Nitrogen regulation protein B</fullName>
    </alternativeName>
</protein>
<evidence type="ECO:0000256" key="21">
    <source>
        <dbReference type="ARBA" id="ARBA00024827"/>
    </source>
</evidence>
<comment type="subcellular location">
    <subcellularLocation>
        <location evidence="4">Cytoplasm</location>
    </subcellularLocation>
    <subcellularLocation>
        <location evidence="3">Membrane</location>
        <topology evidence="3">Multi-pass membrane protein</topology>
    </subcellularLocation>
</comment>
<dbReference type="PROSITE" id="PS50113">
    <property type="entry name" value="PAC"/>
    <property type="match status" value="1"/>
</dbReference>
<evidence type="ECO:0000259" key="25">
    <source>
        <dbReference type="PROSITE" id="PS50113"/>
    </source>
</evidence>
<evidence type="ECO:0000256" key="22">
    <source>
        <dbReference type="ARBA" id="ARBA00030800"/>
    </source>
</evidence>
<evidence type="ECO:0000256" key="13">
    <source>
        <dbReference type="ARBA" id="ARBA00022741"/>
    </source>
</evidence>
<dbReference type="InterPro" id="IPR003594">
    <property type="entry name" value="HATPase_dom"/>
</dbReference>
<keyword evidence="9" id="KW-0597">Phosphoprotein</keyword>
<evidence type="ECO:0000256" key="15">
    <source>
        <dbReference type="ARBA" id="ARBA00022840"/>
    </source>
</evidence>
<evidence type="ECO:0000313" key="27">
    <source>
        <dbReference type="Proteomes" id="UP000198790"/>
    </source>
</evidence>
<dbReference type="SUPFAM" id="SSF55785">
    <property type="entry name" value="PYP-like sensor domain (PAS domain)"/>
    <property type="match status" value="1"/>
</dbReference>
<dbReference type="InterPro" id="IPR000700">
    <property type="entry name" value="PAS-assoc_C"/>
</dbReference>
<keyword evidence="8" id="KW-0963">Cytoplasm</keyword>
<dbReference type="InterPro" id="IPR029095">
    <property type="entry name" value="NarX-like_N"/>
</dbReference>
<evidence type="ECO:0000256" key="17">
    <source>
        <dbReference type="ARBA" id="ARBA00023004"/>
    </source>
</evidence>
<dbReference type="InterPro" id="IPR005467">
    <property type="entry name" value="His_kinase_dom"/>
</dbReference>
<evidence type="ECO:0000256" key="16">
    <source>
        <dbReference type="ARBA" id="ARBA00022989"/>
    </source>
</evidence>
<keyword evidence="18" id="KW-0902">Two-component regulatory system</keyword>
<keyword evidence="27" id="KW-1185">Reference proteome</keyword>
<comment type="cofactor">
    <cofactor evidence="2">
        <name>[4Fe-4S] cluster</name>
        <dbReference type="ChEBI" id="CHEBI:49883"/>
    </cofactor>
</comment>
<proteinExistence type="predicted"/>
<evidence type="ECO:0000259" key="24">
    <source>
        <dbReference type="PROSITE" id="PS50109"/>
    </source>
</evidence>
<evidence type="ECO:0000256" key="9">
    <source>
        <dbReference type="ARBA" id="ARBA00022553"/>
    </source>
</evidence>
<dbReference type="STRING" id="237018.SAMN04489723_13022"/>
<dbReference type="PROSITE" id="PS50109">
    <property type="entry name" value="HIS_KIN"/>
    <property type="match status" value="1"/>
</dbReference>
<dbReference type="InterPro" id="IPR004358">
    <property type="entry name" value="Sig_transdc_His_kin-like_C"/>
</dbReference>
<dbReference type="CDD" id="cd00130">
    <property type="entry name" value="PAS"/>
    <property type="match status" value="1"/>
</dbReference>
<dbReference type="InterPro" id="IPR000014">
    <property type="entry name" value="PAS"/>
</dbReference>
<dbReference type="PANTHER" id="PTHR24421">
    <property type="entry name" value="NITRATE/NITRITE SENSOR PROTEIN NARX-RELATED"/>
    <property type="match status" value="1"/>
</dbReference>
<comment type="function">
    <text evidence="21">Member of the two-component regulatory system NreB/NreC involved in the control of dissimilatory nitrate/nitrite reduction in response to oxygen. NreB functions as a direct oxygen sensor histidine kinase which is autophosphorylated, in the absence of oxygen, probably at the conserved histidine residue, and transfers its phosphate group probably to a conserved aspartate residue of NreC. NreB/NreC activates the expression of the nitrate (narGHJI) and nitrite (nir) reductase operons, as well as the putative nitrate transporter gene narT.</text>
</comment>
<dbReference type="GO" id="GO:0005737">
    <property type="term" value="C:cytoplasm"/>
    <property type="evidence" value="ECO:0007669"/>
    <property type="project" value="UniProtKB-SubCell"/>
</dbReference>
<name>A0A1I1CDL3_9BACT</name>
<dbReference type="InterPro" id="IPR035965">
    <property type="entry name" value="PAS-like_dom_sf"/>
</dbReference>
<evidence type="ECO:0000256" key="5">
    <source>
        <dbReference type="ARBA" id="ARBA00012438"/>
    </source>
</evidence>
<dbReference type="Pfam" id="PF02518">
    <property type="entry name" value="HATPase_c"/>
    <property type="match status" value="1"/>
</dbReference>
<dbReference type="Gene3D" id="1.20.5.1930">
    <property type="match status" value="1"/>
</dbReference>
<dbReference type="SMART" id="SM00387">
    <property type="entry name" value="HATPase_c"/>
    <property type="match status" value="1"/>
</dbReference>
<dbReference type="Gene3D" id="3.30.450.20">
    <property type="entry name" value="PAS domain"/>
    <property type="match status" value="1"/>
</dbReference>
<keyword evidence="19" id="KW-0411">Iron-sulfur</keyword>
<evidence type="ECO:0000256" key="4">
    <source>
        <dbReference type="ARBA" id="ARBA00004496"/>
    </source>
</evidence>
<keyword evidence="20 23" id="KW-0472">Membrane</keyword>
<evidence type="ECO:0000256" key="1">
    <source>
        <dbReference type="ARBA" id="ARBA00000085"/>
    </source>
</evidence>
<evidence type="ECO:0000256" key="19">
    <source>
        <dbReference type="ARBA" id="ARBA00023014"/>
    </source>
</evidence>
<evidence type="ECO:0000256" key="2">
    <source>
        <dbReference type="ARBA" id="ARBA00001966"/>
    </source>
</evidence>
<evidence type="ECO:0000256" key="23">
    <source>
        <dbReference type="SAM" id="Phobius"/>
    </source>
</evidence>
<dbReference type="OrthoDB" id="9760839at2"/>
<evidence type="ECO:0000256" key="7">
    <source>
        <dbReference type="ARBA" id="ARBA00022485"/>
    </source>
</evidence>